<dbReference type="PANTHER" id="PTHR21174:SF0">
    <property type="entry name" value="HD PHOSPHOHYDROLASE FAMILY PROTEIN-RELATED"/>
    <property type="match status" value="1"/>
</dbReference>
<dbReference type="AlphaFoldDB" id="A0A106QDA8"/>
<gene>
    <name evidence="1" type="ORF">WL29_23815</name>
</gene>
<dbReference type="Gene3D" id="1.10.3210.10">
    <property type="entry name" value="Hypothetical protein af1432"/>
    <property type="match status" value="1"/>
</dbReference>
<evidence type="ECO:0000313" key="1">
    <source>
        <dbReference type="EMBL" id="KWA84335.1"/>
    </source>
</evidence>
<dbReference type="EMBL" id="LPHD01000049">
    <property type="protein sequence ID" value="KWA84335.1"/>
    <property type="molecule type" value="Genomic_DNA"/>
</dbReference>
<comment type="caution">
    <text evidence="1">The sequence shown here is derived from an EMBL/GenBank/DDBJ whole genome shotgun (WGS) entry which is preliminary data.</text>
</comment>
<accession>A0A106QDA8</accession>
<dbReference type="PIRSF" id="PIRSF035170">
    <property type="entry name" value="HD_phosphohydro"/>
    <property type="match status" value="1"/>
</dbReference>
<evidence type="ECO:0000313" key="2">
    <source>
        <dbReference type="Proteomes" id="UP000060630"/>
    </source>
</evidence>
<name>A0A106QDA8_9BURK</name>
<dbReference type="SUPFAM" id="SSF109604">
    <property type="entry name" value="HD-domain/PDEase-like"/>
    <property type="match status" value="1"/>
</dbReference>
<evidence type="ECO:0008006" key="3">
    <source>
        <dbReference type="Google" id="ProtNLM"/>
    </source>
</evidence>
<proteinExistence type="predicted"/>
<sequence length="224" mass="24761">MSLDIMRFFHLEGTVSALSLEDFQRAVTQLGGGNAAGVYAELLVAWARPTRRYHTLQHLDECLTLTRTWGAALAPAEQAQLLLAVWFHDAVYNTRESSNERLSAGWALEALGKLGVTPEASERVARLVLATEHRTPVPAGDHLTDLLLDIDLAILGAPAVRFAEYEAQVREEYGWVEDAAYAAGRGKVLAHFRQLAFSEPQTLYRTSEGSTRLTQARMNLAERA</sequence>
<reference evidence="1 2" key="1">
    <citation type="submission" date="2015-11" db="EMBL/GenBank/DDBJ databases">
        <title>Expanding the genomic diversity of Burkholderia species for the development of highly accurate diagnostics.</title>
        <authorList>
            <person name="Sahl J."/>
            <person name="Keim P."/>
            <person name="Wagner D."/>
        </authorList>
    </citation>
    <scope>NUCLEOTIDE SEQUENCE [LARGE SCALE GENOMIC DNA]</scope>
    <source>
        <strain evidence="1 2">MSMB2087WGS</strain>
    </source>
</reference>
<protein>
    <recommendedName>
        <fullName evidence="3">N-methyl-D-aspartate receptor NMDAR2C subunit</fullName>
    </recommendedName>
</protein>
<dbReference type="PANTHER" id="PTHR21174">
    <property type="match status" value="1"/>
</dbReference>
<dbReference type="Proteomes" id="UP000060630">
    <property type="component" value="Unassembled WGS sequence"/>
</dbReference>
<organism evidence="1 2">
    <name type="scientific">Burkholderia ubonensis</name>
    <dbReference type="NCBI Taxonomy" id="101571"/>
    <lineage>
        <taxon>Bacteria</taxon>
        <taxon>Pseudomonadati</taxon>
        <taxon>Pseudomonadota</taxon>
        <taxon>Betaproteobacteria</taxon>
        <taxon>Burkholderiales</taxon>
        <taxon>Burkholderiaceae</taxon>
        <taxon>Burkholderia</taxon>
        <taxon>Burkholderia cepacia complex</taxon>
    </lineage>
</organism>
<dbReference type="InterPro" id="IPR009218">
    <property type="entry name" value="HD_phosphohydro"/>
</dbReference>